<organism evidence="10 11">
    <name type="scientific">Loxostege sticticalis</name>
    <name type="common">Beet webworm moth</name>
    <dbReference type="NCBI Taxonomy" id="481309"/>
    <lineage>
        <taxon>Eukaryota</taxon>
        <taxon>Metazoa</taxon>
        <taxon>Ecdysozoa</taxon>
        <taxon>Arthropoda</taxon>
        <taxon>Hexapoda</taxon>
        <taxon>Insecta</taxon>
        <taxon>Pterygota</taxon>
        <taxon>Neoptera</taxon>
        <taxon>Endopterygota</taxon>
        <taxon>Lepidoptera</taxon>
        <taxon>Glossata</taxon>
        <taxon>Ditrysia</taxon>
        <taxon>Pyraloidea</taxon>
        <taxon>Crambidae</taxon>
        <taxon>Pyraustinae</taxon>
        <taxon>Loxostege</taxon>
    </lineage>
</organism>
<evidence type="ECO:0000313" key="10">
    <source>
        <dbReference type="EMBL" id="KAL0831311.1"/>
    </source>
</evidence>
<keyword evidence="4" id="KW-0175">Coiled coil</keyword>
<reference evidence="10 11" key="1">
    <citation type="submission" date="2024-06" db="EMBL/GenBank/DDBJ databases">
        <title>A chromosome-level genome assembly of beet webworm, Loxostege sticticalis.</title>
        <authorList>
            <person name="Zhang Y."/>
        </authorList>
    </citation>
    <scope>NUCLEOTIDE SEQUENCE [LARGE SCALE GENOMIC DNA]</scope>
    <source>
        <strain evidence="10">AQ028</strain>
        <tissue evidence="10">Male pupae</tissue>
    </source>
</reference>
<proteinExistence type="inferred from homology"/>
<dbReference type="SUPFAM" id="SSF49777">
    <property type="entry name" value="PEBP-like"/>
    <property type="match status" value="1"/>
</dbReference>
<keyword evidence="5" id="KW-0496">Mitochondrion</keyword>
<dbReference type="Gene3D" id="3.90.280.10">
    <property type="entry name" value="PEBP-like"/>
    <property type="match status" value="1"/>
</dbReference>
<dbReference type="EMBL" id="JBEDNZ010000012">
    <property type="protein sequence ID" value="KAL0831311.1"/>
    <property type="molecule type" value="Genomic_DNA"/>
</dbReference>
<sequence length="394" mass="46466">MLNSFKKSLVTGVQLQQIRFGHRIRGKAPIYCRTIKERLDELNYKDEVYTTRIDIGLPRIKKTASQERNERIEHVKKLKADKNLEQLARKHKLEVDLAEVRKEWLQSHGPFQKKTVADHYGIYEHLYGEGYFIPFVNLDIMYASNDGLALPVCTGNVIRPAEALERPSVSYEADKDSLWTLALTSLDGHLTESEKEYVHWLVANIPGDFVEKGDTIVEYMQPFPLKGTGFHRYVFVLYKQDGKVEYELPKVTSSSLEDRTFVSRDWYKKYQDSITPAGLAFYQSDWDNSVRDFFHNTLKLKEPIYEYDFPAPYIRPQEWFPRRKPFNIYMDKYRDPKQINKEYLLRKLKSEDPFKRPPPPLKFPNAHPLPKSMPSWLKLHEKKIRMGWGRINEV</sequence>
<dbReference type="GO" id="GO:0005743">
    <property type="term" value="C:mitochondrial inner membrane"/>
    <property type="evidence" value="ECO:0007669"/>
    <property type="project" value="UniProtKB-ARBA"/>
</dbReference>
<evidence type="ECO:0000313" key="11">
    <source>
        <dbReference type="Proteomes" id="UP001549921"/>
    </source>
</evidence>
<evidence type="ECO:0000256" key="5">
    <source>
        <dbReference type="ARBA" id="ARBA00023128"/>
    </source>
</evidence>
<dbReference type="PANTHER" id="PTHR11362">
    <property type="entry name" value="PHOSPHATIDYLETHANOLAMINE-BINDING PROTEIN"/>
    <property type="match status" value="1"/>
</dbReference>
<dbReference type="PANTHER" id="PTHR11362:SF133">
    <property type="entry name" value="LARGE RIBOSOMAL SUBUNIT PROTEIN ML38"/>
    <property type="match status" value="1"/>
</dbReference>
<evidence type="ECO:0000256" key="6">
    <source>
        <dbReference type="ARBA" id="ARBA00023274"/>
    </source>
</evidence>
<dbReference type="GO" id="GO:1990904">
    <property type="term" value="C:ribonucleoprotein complex"/>
    <property type="evidence" value="ECO:0007669"/>
    <property type="project" value="UniProtKB-KW"/>
</dbReference>
<dbReference type="GO" id="GO:0005840">
    <property type="term" value="C:ribosome"/>
    <property type="evidence" value="ECO:0007669"/>
    <property type="project" value="UniProtKB-KW"/>
</dbReference>
<dbReference type="FunFam" id="3.90.280.10:FF:000002">
    <property type="entry name" value="39S ribosomal protein L38, mitochondrial"/>
    <property type="match status" value="1"/>
</dbReference>
<protein>
    <recommendedName>
        <fullName evidence="8">Large ribosomal subunit protein mL38</fullName>
    </recommendedName>
    <alternativeName>
        <fullName evidence="9">39S ribosomal protein L38, mitochondrial</fullName>
    </alternativeName>
</protein>
<evidence type="ECO:0000256" key="4">
    <source>
        <dbReference type="ARBA" id="ARBA00023054"/>
    </source>
</evidence>
<dbReference type="InterPro" id="IPR035810">
    <property type="entry name" value="PEBP_euk"/>
</dbReference>
<dbReference type="Proteomes" id="UP001549921">
    <property type="component" value="Unassembled WGS sequence"/>
</dbReference>
<gene>
    <name evidence="10" type="ORF">ABMA28_002149</name>
</gene>
<evidence type="ECO:0000256" key="3">
    <source>
        <dbReference type="ARBA" id="ARBA00022980"/>
    </source>
</evidence>
<dbReference type="AlphaFoldDB" id="A0ABD0T153"/>
<evidence type="ECO:0000256" key="7">
    <source>
        <dbReference type="ARBA" id="ARBA00038016"/>
    </source>
</evidence>
<name>A0ABD0T153_LOXSC</name>
<dbReference type="CDD" id="cd00866">
    <property type="entry name" value="PEBP_euk"/>
    <property type="match status" value="1"/>
</dbReference>
<keyword evidence="2" id="KW-0809">Transit peptide</keyword>
<keyword evidence="3" id="KW-0689">Ribosomal protein</keyword>
<dbReference type="Pfam" id="PF01161">
    <property type="entry name" value="PBP"/>
    <property type="match status" value="1"/>
</dbReference>
<comment type="caution">
    <text evidence="10">The sequence shown here is derived from an EMBL/GenBank/DDBJ whole genome shotgun (WGS) entry which is preliminary data.</text>
</comment>
<comment type="subcellular location">
    <subcellularLocation>
        <location evidence="1">Mitochondrion</location>
    </subcellularLocation>
</comment>
<evidence type="ECO:0000256" key="8">
    <source>
        <dbReference type="ARBA" id="ARBA00039444"/>
    </source>
</evidence>
<dbReference type="InterPro" id="IPR036610">
    <property type="entry name" value="PEBP-like_sf"/>
</dbReference>
<evidence type="ECO:0000256" key="1">
    <source>
        <dbReference type="ARBA" id="ARBA00004173"/>
    </source>
</evidence>
<evidence type="ECO:0000256" key="2">
    <source>
        <dbReference type="ARBA" id="ARBA00022946"/>
    </source>
</evidence>
<keyword evidence="6" id="KW-0687">Ribonucleoprotein</keyword>
<comment type="similarity">
    <text evidence="7">Belongs to the phosphatidylethanolamine-binding protein family. Mitochondrion-specific ribosomal protein mL38 subfamily.</text>
</comment>
<evidence type="ECO:0000256" key="9">
    <source>
        <dbReference type="ARBA" id="ARBA00041206"/>
    </source>
</evidence>
<accession>A0ABD0T153</accession>
<dbReference type="InterPro" id="IPR008914">
    <property type="entry name" value="PEBP"/>
</dbReference>